<sequence length="243" mass="28833">MQNPDKGVVYNNMDTILNNPISESIGENIKKRLNSPIYGTFFIFWLILHWRFVFTIFFMSEDAIIEKTGLLKNDYLVMTFFTYDFYFWILTFAPFLMTYIAIWILPKYVLIPAFEEDEKNQTTKIVFRITEEKRIEDAKVQKEEAVVKKVTAVAKQAVQEKKIKENLSEEEKWDIEYLQFKKAQAFQHFRSFLQTVYGGANYKHSFDPNVLAEVDSFNLIEINDNYVTLNKKGKYFSRLYSSK</sequence>
<evidence type="ECO:0000256" key="1">
    <source>
        <dbReference type="SAM" id="Phobius"/>
    </source>
</evidence>
<feature type="transmembrane region" description="Helical" evidence="1">
    <location>
        <begin position="85"/>
        <end position="105"/>
    </location>
</feature>
<proteinExistence type="predicted"/>
<dbReference type="EMBL" id="LCRM01000024">
    <property type="protein sequence ID" value="KKW36523.1"/>
    <property type="molecule type" value="Genomic_DNA"/>
</dbReference>
<keyword evidence="1" id="KW-0472">Membrane</keyword>
<accession>A0A0G1XZB3</accession>
<feature type="transmembrane region" description="Helical" evidence="1">
    <location>
        <begin position="37"/>
        <end position="59"/>
    </location>
</feature>
<comment type="caution">
    <text evidence="2">The sequence shown here is derived from an EMBL/GenBank/DDBJ whole genome shotgun (WGS) entry which is preliminary data.</text>
</comment>
<dbReference type="AlphaFoldDB" id="A0A0G1XZB3"/>
<name>A0A0G1XZB3_9BACT</name>
<dbReference type="Proteomes" id="UP000034290">
    <property type="component" value="Unassembled WGS sequence"/>
</dbReference>
<protein>
    <submittedName>
        <fullName evidence="2">Uncharacterized protein</fullName>
    </submittedName>
</protein>
<gene>
    <name evidence="2" type="ORF">UY81_C0024G0002</name>
</gene>
<reference evidence="2 3" key="1">
    <citation type="journal article" date="2015" name="Nature">
        <title>rRNA introns, odd ribosomes, and small enigmatic genomes across a large radiation of phyla.</title>
        <authorList>
            <person name="Brown C.T."/>
            <person name="Hug L.A."/>
            <person name="Thomas B.C."/>
            <person name="Sharon I."/>
            <person name="Castelle C.J."/>
            <person name="Singh A."/>
            <person name="Wilkins M.J."/>
            <person name="Williams K.H."/>
            <person name="Banfield J.F."/>
        </authorList>
    </citation>
    <scope>NUCLEOTIDE SEQUENCE [LARGE SCALE GENOMIC DNA]</scope>
</reference>
<organism evidence="2 3">
    <name type="scientific">Candidatus Giovannonibacteria bacterium GW2011_GWA2_53_7</name>
    <dbReference type="NCBI Taxonomy" id="1618650"/>
    <lineage>
        <taxon>Bacteria</taxon>
        <taxon>Candidatus Giovannoniibacteriota</taxon>
    </lineage>
</organism>
<evidence type="ECO:0000313" key="3">
    <source>
        <dbReference type="Proteomes" id="UP000034290"/>
    </source>
</evidence>
<keyword evidence="1" id="KW-1133">Transmembrane helix</keyword>
<evidence type="ECO:0000313" key="2">
    <source>
        <dbReference type="EMBL" id="KKW36523.1"/>
    </source>
</evidence>
<keyword evidence="1" id="KW-0812">Transmembrane</keyword>